<dbReference type="Proteomes" id="UP000327157">
    <property type="component" value="Chromosome 1"/>
</dbReference>
<sequence>MWLEIICGLIIYKFYRCFVSSDDDDVLDVETSDSKALFSVGDRLAKLYGGKVYVGLRIPDADTASPQTIDLVLVSKGEAVVVSVKNLSGLVSVNADGSWVCESHSSNHKAHHLPDPVLETKKQASILESYLEQRGCALPQGYLSCKVILSHPKVCTTQSSNFPSEVVTYDQLMQLKPEPQNMFSGWIKGAFRGGKKEMQESICQKLDFILSTAPMWDRLELEGSKYILGEFLEFKGKKEDVQALKSIKRSKIGRLVVQKTSILGFAPSRLQVLYSPRDYRSEGASASKWMEVNVRSSTEVLFQPENSSKVRKFKLSSVVSMSLSA</sequence>
<keyword evidence="3" id="KW-1185">Reference proteome</keyword>
<proteinExistence type="predicted"/>
<evidence type="ECO:0000259" key="1">
    <source>
        <dbReference type="PROSITE" id="PS50965"/>
    </source>
</evidence>
<reference evidence="2 3" key="3">
    <citation type="submission" date="2019-11" db="EMBL/GenBank/DDBJ databases">
        <title>A de novo genome assembly of a pear dwarfing rootstock.</title>
        <authorList>
            <person name="Wang F."/>
            <person name="Wang J."/>
            <person name="Li S."/>
            <person name="Zhang Y."/>
            <person name="Fang M."/>
            <person name="Ma L."/>
            <person name="Zhao Y."/>
            <person name="Jiang S."/>
        </authorList>
    </citation>
    <scope>NUCLEOTIDE SEQUENCE [LARGE SCALE GENOMIC DNA]</scope>
    <source>
        <strain evidence="2">S2</strain>
        <tissue evidence="2">Leaf</tissue>
    </source>
</reference>
<evidence type="ECO:0000313" key="2">
    <source>
        <dbReference type="EMBL" id="KAB2598920.1"/>
    </source>
</evidence>
<gene>
    <name evidence="2" type="ORF">D8674_001840</name>
</gene>
<dbReference type="InterPro" id="IPR011528">
    <property type="entry name" value="NERD"/>
</dbReference>
<dbReference type="Pfam" id="PF08378">
    <property type="entry name" value="NERD"/>
    <property type="match status" value="1"/>
</dbReference>
<dbReference type="PROSITE" id="PS50965">
    <property type="entry name" value="NERD"/>
    <property type="match status" value="1"/>
</dbReference>
<name>A0A5N5FCP8_9ROSA</name>
<dbReference type="PANTHER" id="PTHR35287">
    <property type="entry name" value="SI:ZFOS-911D5.4"/>
    <property type="match status" value="1"/>
</dbReference>
<dbReference type="AlphaFoldDB" id="A0A5N5FCP8"/>
<organism evidence="2 3">
    <name type="scientific">Pyrus ussuriensis x Pyrus communis</name>
    <dbReference type="NCBI Taxonomy" id="2448454"/>
    <lineage>
        <taxon>Eukaryota</taxon>
        <taxon>Viridiplantae</taxon>
        <taxon>Streptophyta</taxon>
        <taxon>Embryophyta</taxon>
        <taxon>Tracheophyta</taxon>
        <taxon>Spermatophyta</taxon>
        <taxon>Magnoliopsida</taxon>
        <taxon>eudicotyledons</taxon>
        <taxon>Gunneridae</taxon>
        <taxon>Pentapetalae</taxon>
        <taxon>rosids</taxon>
        <taxon>fabids</taxon>
        <taxon>Rosales</taxon>
        <taxon>Rosaceae</taxon>
        <taxon>Amygdaloideae</taxon>
        <taxon>Maleae</taxon>
        <taxon>Pyrus</taxon>
    </lineage>
</organism>
<dbReference type="PANTHER" id="PTHR35287:SF1">
    <property type="entry name" value="SI:ZFOS-911D5.4"/>
    <property type="match status" value="1"/>
</dbReference>
<reference evidence="2 3" key="1">
    <citation type="submission" date="2019-09" db="EMBL/GenBank/DDBJ databases">
        <authorList>
            <person name="Ou C."/>
        </authorList>
    </citation>
    <scope>NUCLEOTIDE SEQUENCE [LARGE SCALE GENOMIC DNA]</scope>
    <source>
        <strain evidence="2">S2</strain>
        <tissue evidence="2">Leaf</tissue>
    </source>
</reference>
<comment type="caution">
    <text evidence="2">The sequence shown here is derived from an EMBL/GenBank/DDBJ whole genome shotgun (WGS) entry which is preliminary data.</text>
</comment>
<protein>
    <recommendedName>
        <fullName evidence="1">NERD domain-containing protein</fullName>
    </recommendedName>
</protein>
<feature type="domain" description="NERD" evidence="1">
    <location>
        <begin position="32"/>
        <end position="150"/>
    </location>
</feature>
<evidence type="ECO:0000313" key="3">
    <source>
        <dbReference type="Proteomes" id="UP000327157"/>
    </source>
</evidence>
<dbReference type="OrthoDB" id="1874403at2759"/>
<dbReference type="EMBL" id="SMOL01000768">
    <property type="protein sequence ID" value="KAB2598920.1"/>
    <property type="molecule type" value="Genomic_DNA"/>
</dbReference>
<accession>A0A5N5FCP8</accession>
<reference evidence="3" key="2">
    <citation type="submission" date="2019-10" db="EMBL/GenBank/DDBJ databases">
        <title>A de novo genome assembly of a pear dwarfing rootstock.</title>
        <authorList>
            <person name="Wang F."/>
            <person name="Wang J."/>
            <person name="Li S."/>
            <person name="Zhang Y."/>
            <person name="Fang M."/>
            <person name="Ma L."/>
            <person name="Zhao Y."/>
            <person name="Jiang S."/>
        </authorList>
    </citation>
    <scope>NUCLEOTIDE SEQUENCE [LARGE SCALE GENOMIC DNA]</scope>
</reference>